<proteinExistence type="predicted"/>
<dbReference type="EMBL" id="OCNH01000009">
    <property type="protein sequence ID" value="SOD99057.1"/>
    <property type="molecule type" value="Genomic_DNA"/>
</dbReference>
<dbReference type="RefSeq" id="WP_097131601.1">
    <property type="nucleotide sequence ID" value="NZ_OCNH01000009.1"/>
</dbReference>
<sequence length="90" mass="10063">MKAKQLDELVSELKSLRKKVNKSAEAHEKVVHKLAQVEAIAKLLLQQLGEDQNKELPKAKRTKKDKKKALKINAEPASSLVPVSEVEPDQ</sequence>
<evidence type="ECO:0000313" key="2">
    <source>
        <dbReference type="EMBL" id="SOD99057.1"/>
    </source>
</evidence>
<evidence type="ECO:0000256" key="1">
    <source>
        <dbReference type="SAM" id="MobiDB-lite"/>
    </source>
</evidence>
<reference evidence="3" key="1">
    <citation type="submission" date="2017-09" db="EMBL/GenBank/DDBJ databases">
        <authorList>
            <person name="Varghese N."/>
            <person name="Submissions S."/>
        </authorList>
    </citation>
    <scope>NUCLEOTIDE SEQUENCE [LARGE SCALE GENOMIC DNA]</scope>
    <source>
        <strain evidence="3">DSM 29961</strain>
    </source>
</reference>
<feature type="compositionally biased region" description="Basic residues" evidence="1">
    <location>
        <begin position="59"/>
        <end position="70"/>
    </location>
</feature>
<organism evidence="2 3">
    <name type="scientific">Spirosoma fluviale</name>
    <dbReference type="NCBI Taxonomy" id="1597977"/>
    <lineage>
        <taxon>Bacteria</taxon>
        <taxon>Pseudomonadati</taxon>
        <taxon>Bacteroidota</taxon>
        <taxon>Cytophagia</taxon>
        <taxon>Cytophagales</taxon>
        <taxon>Cytophagaceae</taxon>
        <taxon>Spirosoma</taxon>
    </lineage>
</organism>
<dbReference type="Proteomes" id="UP000219452">
    <property type="component" value="Unassembled WGS sequence"/>
</dbReference>
<dbReference type="AlphaFoldDB" id="A0A286GU20"/>
<name>A0A286GU20_9BACT</name>
<keyword evidence="3" id="KW-1185">Reference proteome</keyword>
<feature type="region of interest" description="Disordered" evidence="1">
    <location>
        <begin position="55"/>
        <end position="90"/>
    </location>
</feature>
<evidence type="ECO:0000313" key="3">
    <source>
        <dbReference type="Proteomes" id="UP000219452"/>
    </source>
</evidence>
<accession>A0A286GU20</accession>
<gene>
    <name evidence="2" type="ORF">SAMN06269250_6261</name>
</gene>
<protein>
    <submittedName>
        <fullName evidence="2">Uncharacterized protein</fullName>
    </submittedName>
</protein>